<feature type="domain" description="ACP-type MB" evidence="5">
    <location>
        <begin position="158"/>
        <end position="188"/>
    </location>
</feature>
<gene>
    <name evidence="6" type="ORF">ACFQJ9_07780</name>
</gene>
<evidence type="ECO:0000256" key="2">
    <source>
        <dbReference type="PROSITE-ProRule" id="PRU00703"/>
    </source>
</evidence>
<protein>
    <submittedName>
        <fullName evidence="6">Cyclic nucleotide-binding/CBS domain-containing protein</fullName>
    </submittedName>
</protein>
<dbReference type="InterPro" id="IPR046342">
    <property type="entry name" value="CBS_dom_sf"/>
</dbReference>
<evidence type="ECO:0000259" key="5">
    <source>
        <dbReference type="PROSITE" id="PS51901"/>
    </source>
</evidence>
<dbReference type="InterPro" id="IPR000644">
    <property type="entry name" value="CBS_dom"/>
</dbReference>
<accession>A0ABD5Z296</accession>
<dbReference type="Pfam" id="PF00571">
    <property type="entry name" value="CBS"/>
    <property type="match status" value="1"/>
</dbReference>
<dbReference type="PROSITE" id="PS51371">
    <property type="entry name" value="CBS"/>
    <property type="match status" value="1"/>
</dbReference>
<dbReference type="Gene3D" id="3.10.580.10">
    <property type="entry name" value="CBS-domain"/>
    <property type="match status" value="1"/>
</dbReference>
<dbReference type="CDD" id="cd02205">
    <property type="entry name" value="CBS_pair_SF"/>
    <property type="match status" value="1"/>
</dbReference>
<keyword evidence="3" id="KW-0408">Iron</keyword>
<dbReference type="PANTHER" id="PTHR43080:SF2">
    <property type="entry name" value="CBS DOMAIN-CONTAINING PROTEIN"/>
    <property type="match status" value="1"/>
</dbReference>
<comment type="caution">
    <text evidence="6">The sequence shown here is derived from an EMBL/GenBank/DDBJ whole genome shotgun (WGS) entry which is preliminary data.</text>
</comment>
<evidence type="ECO:0000259" key="4">
    <source>
        <dbReference type="PROSITE" id="PS51371"/>
    </source>
</evidence>
<dbReference type="Proteomes" id="UP001596447">
    <property type="component" value="Unassembled WGS sequence"/>
</dbReference>
<organism evidence="6 7">
    <name type="scientific">Halospeciosus flavus</name>
    <dbReference type="NCBI Taxonomy" id="3032283"/>
    <lineage>
        <taxon>Archaea</taxon>
        <taxon>Methanobacteriati</taxon>
        <taxon>Methanobacteriota</taxon>
        <taxon>Stenosarchaea group</taxon>
        <taxon>Halobacteria</taxon>
        <taxon>Halobacteriales</taxon>
        <taxon>Halobacteriaceae</taxon>
        <taxon>Halospeciosus</taxon>
    </lineage>
</organism>
<dbReference type="RefSeq" id="WP_279529249.1">
    <property type="nucleotide sequence ID" value="NZ_CP122312.1"/>
</dbReference>
<evidence type="ECO:0000256" key="1">
    <source>
        <dbReference type="ARBA" id="ARBA00023122"/>
    </source>
</evidence>
<feature type="binding site" evidence="3">
    <location>
        <position position="185"/>
    </location>
    <ligand>
        <name>Zn(2+)</name>
        <dbReference type="ChEBI" id="CHEBI:29105"/>
    </ligand>
</feature>
<evidence type="ECO:0000313" key="7">
    <source>
        <dbReference type="Proteomes" id="UP001596447"/>
    </source>
</evidence>
<keyword evidence="3" id="KW-0479">Metal-binding</keyword>
<feature type="binding site" evidence="3">
    <location>
        <position position="166"/>
    </location>
    <ligand>
        <name>Zn(2+)</name>
        <dbReference type="ChEBI" id="CHEBI:29105"/>
    </ligand>
</feature>
<dbReference type="AlphaFoldDB" id="A0ABD5Z296"/>
<dbReference type="EMBL" id="JBHTAR010000011">
    <property type="protein sequence ID" value="MFC7199312.1"/>
    <property type="molecule type" value="Genomic_DNA"/>
</dbReference>
<feature type="binding site" evidence="3">
    <location>
        <position position="163"/>
    </location>
    <ligand>
        <name>Fe cation</name>
        <dbReference type="ChEBI" id="CHEBI:24875"/>
    </ligand>
</feature>
<feature type="domain" description="CBS" evidence="4">
    <location>
        <begin position="72"/>
        <end position="127"/>
    </location>
</feature>
<feature type="binding site" evidence="3">
    <location>
        <position position="163"/>
    </location>
    <ligand>
        <name>Zn(2+)</name>
        <dbReference type="ChEBI" id="CHEBI:29105"/>
    </ligand>
</feature>
<keyword evidence="3" id="KW-0862">Zinc</keyword>
<dbReference type="SUPFAM" id="SSF54631">
    <property type="entry name" value="CBS-domain pair"/>
    <property type="match status" value="1"/>
</dbReference>
<dbReference type="SMART" id="SM00116">
    <property type="entry name" value="CBS"/>
    <property type="match status" value="2"/>
</dbReference>
<proteinExistence type="predicted"/>
<feature type="binding site" evidence="3">
    <location>
        <position position="166"/>
    </location>
    <ligand>
        <name>Fe cation</name>
        <dbReference type="ChEBI" id="CHEBI:24875"/>
    </ligand>
</feature>
<feature type="binding site" evidence="3">
    <location>
        <position position="182"/>
    </location>
    <ligand>
        <name>Fe cation</name>
        <dbReference type="ChEBI" id="CHEBI:24875"/>
    </ligand>
</feature>
<keyword evidence="1 2" id="KW-0129">CBS domain</keyword>
<dbReference type="InterPro" id="IPR051257">
    <property type="entry name" value="Diverse_CBS-Domain"/>
</dbReference>
<dbReference type="PROSITE" id="PS51901">
    <property type="entry name" value="ACP_MB"/>
    <property type="match status" value="1"/>
</dbReference>
<dbReference type="PANTHER" id="PTHR43080">
    <property type="entry name" value="CBS DOMAIN-CONTAINING PROTEIN CBSX3, MITOCHONDRIAL"/>
    <property type="match status" value="1"/>
</dbReference>
<evidence type="ECO:0000256" key="3">
    <source>
        <dbReference type="PROSITE-ProRule" id="PRU01249"/>
    </source>
</evidence>
<sequence>MDRIALRDVMTRDFVGATESDAPREVGTLLCEEDADAAVVLRGEEPVGFLTAGVLLEHVLEGGGDATAADVMDDPPATLRPEARVDDALATMRQHGTDHLLVADGTGVLGLVHVRDLVHARGAETSAAADVETVAPEGETNHAADVRTNGGTDVDVFSRQSICEVCGSLSDSLSNRNGQLVCTDCQGV</sequence>
<dbReference type="InterPro" id="IPR044065">
    <property type="entry name" value="ACP_MB"/>
</dbReference>
<name>A0ABD5Z296_9EURY</name>
<evidence type="ECO:0000313" key="6">
    <source>
        <dbReference type="EMBL" id="MFC7199312.1"/>
    </source>
</evidence>
<feature type="binding site" evidence="3">
    <location>
        <position position="182"/>
    </location>
    <ligand>
        <name>Zn(2+)</name>
        <dbReference type="ChEBI" id="CHEBI:29105"/>
    </ligand>
</feature>
<keyword evidence="7" id="KW-1185">Reference proteome</keyword>
<reference evidence="6 7" key="1">
    <citation type="journal article" date="2019" name="Int. J. Syst. Evol. Microbiol.">
        <title>The Global Catalogue of Microorganisms (GCM) 10K type strain sequencing project: providing services to taxonomists for standard genome sequencing and annotation.</title>
        <authorList>
            <consortium name="The Broad Institute Genomics Platform"/>
            <consortium name="The Broad Institute Genome Sequencing Center for Infectious Disease"/>
            <person name="Wu L."/>
            <person name="Ma J."/>
        </authorList>
    </citation>
    <scope>NUCLEOTIDE SEQUENCE [LARGE SCALE GENOMIC DNA]</scope>
    <source>
        <strain evidence="6 7">XZGYJ-43</strain>
    </source>
</reference>
<feature type="binding site" evidence="3">
    <location>
        <position position="185"/>
    </location>
    <ligand>
        <name>Fe cation</name>
        <dbReference type="ChEBI" id="CHEBI:24875"/>
    </ligand>
</feature>
<dbReference type="GO" id="GO:0046872">
    <property type="term" value="F:metal ion binding"/>
    <property type="evidence" value="ECO:0007669"/>
    <property type="project" value="UniProtKB-KW"/>
</dbReference>